<dbReference type="InterPro" id="IPR029044">
    <property type="entry name" value="Nucleotide-diphossugar_trans"/>
</dbReference>
<feature type="domain" description="Glycosyltransferase 2-like" evidence="1">
    <location>
        <begin position="14"/>
        <end position="172"/>
    </location>
</feature>
<dbReference type="CDD" id="cd00761">
    <property type="entry name" value="Glyco_tranf_GTA_type"/>
    <property type="match status" value="1"/>
</dbReference>
<dbReference type="Proteomes" id="UP000005629">
    <property type="component" value="Plasmid pHH400"/>
</dbReference>
<dbReference type="SUPFAM" id="SSF53448">
    <property type="entry name" value="Nucleotide-diphospho-sugar transferases"/>
    <property type="match status" value="1"/>
</dbReference>
<dbReference type="InterPro" id="IPR001173">
    <property type="entry name" value="Glyco_trans_2-like"/>
</dbReference>
<dbReference type="HOGENOM" id="CLU_025996_0_5_2"/>
<keyword evidence="2" id="KW-0808">Transferase</keyword>
<gene>
    <name evidence="2" type="primary">wcaA3</name>
    <name evidence="2" type="ordered locus">HAH_5167</name>
</gene>
<evidence type="ECO:0000313" key="3">
    <source>
        <dbReference type="Proteomes" id="UP000005629"/>
    </source>
</evidence>
<dbReference type="EMBL" id="CP002923">
    <property type="protein sequence ID" value="AEM59300.1"/>
    <property type="molecule type" value="Genomic_DNA"/>
</dbReference>
<reference evidence="2 3" key="1">
    <citation type="journal article" date="2011" name="J. Bacteriol.">
        <title>Complete genome sequence of Haloarcula hispanica, a model haloarchaeon for studying genetics, metabolism, and virus-host interaction.</title>
        <authorList>
            <person name="Liu H."/>
            <person name="Wu Z."/>
            <person name="Li M."/>
            <person name="Zhang F."/>
            <person name="Zheng H."/>
            <person name="Han J."/>
            <person name="Liu J."/>
            <person name="Zhou J."/>
            <person name="Wang S."/>
            <person name="Xiang H."/>
        </authorList>
    </citation>
    <scope>NUCLEOTIDE SEQUENCE [LARGE SCALE GENOMIC DNA]</scope>
    <source>
        <strain evidence="3">ATCC 33960 / DSM 4426 / JCM 8911 / NBRC 102182 / NCIMB 2187 / VKM B-1755</strain>
        <plasmid evidence="2 3">pHH400</plasmid>
    </source>
</reference>
<dbReference type="eggNOG" id="arCOG01381">
    <property type="taxonomic scope" value="Archaea"/>
</dbReference>
<protein>
    <submittedName>
        <fullName evidence="2">Glycosyltransferase</fullName>
    </submittedName>
</protein>
<organism evidence="2 3">
    <name type="scientific">Haloarcula hispanica (strain ATCC 33960 / DSM 4426 / JCM 8911 / NBRC 102182 / NCIMB 2187 / VKM B-1755)</name>
    <dbReference type="NCBI Taxonomy" id="634497"/>
    <lineage>
        <taxon>Archaea</taxon>
        <taxon>Methanobacteriati</taxon>
        <taxon>Methanobacteriota</taxon>
        <taxon>Stenosarchaea group</taxon>
        <taxon>Halobacteria</taxon>
        <taxon>Halobacteriales</taxon>
        <taxon>Haloarculaceae</taxon>
        <taxon>Haloarcula</taxon>
    </lineage>
</organism>
<name>G0I079_HALHT</name>
<dbReference type="Gene3D" id="3.90.550.10">
    <property type="entry name" value="Spore Coat Polysaccharide Biosynthesis Protein SpsA, Chain A"/>
    <property type="match status" value="1"/>
</dbReference>
<dbReference type="OrthoDB" id="46222at2157"/>
<proteinExistence type="predicted"/>
<dbReference type="RefSeq" id="WP_014031157.1">
    <property type="nucleotide sequence ID" value="NC_015944.1"/>
</dbReference>
<evidence type="ECO:0000259" key="1">
    <source>
        <dbReference type="Pfam" id="PF00535"/>
    </source>
</evidence>
<keyword evidence="2" id="KW-0614">Plasmid</keyword>
<dbReference type="Pfam" id="PF00535">
    <property type="entry name" value="Glycos_transf_2"/>
    <property type="match status" value="1"/>
</dbReference>
<dbReference type="GO" id="GO:0016758">
    <property type="term" value="F:hexosyltransferase activity"/>
    <property type="evidence" value="ECO:0007669"/>
    <property type="project" value="UniProtKB-ARBA"/>
</dbReference>
<dbReference type="PANTHER" id="PTHR22916">
    <property type="entry name" value="GLYCOSYLTRANSFERASE"/>
    <property type="match status" value="1"/>
</dbReference>
<sequence length="323" mass="36735">MTENEGHSANPLVTVVITTYDRPEFLQKAVDTVTAQRYDPIELIVVDDHSPTPADDVLNDRDPDFERFEIHRHAENQGANAARNTGIEVASGEYIAFLDDDDRWDPEKIATQVNAFQDSGPEVGVVYTGRKVVDDDGGVTRVWAPDQPDGDMTKALLCRNVVGTQSSVMVRSDIAKETPFDETIPRWADLEWYVAASTKCEFAAVDEPLVIYDRRAHNRISDDYEVLEESYELFIEKYRDLAASYGPLFERKMLAWSAYRVGNASLNARYYDMARRYFFRALALYPFEPTFLIYAATTVGGRTTHRISQHIKRILPHRLVPIS</sequence>
<dbReference type="KEGG" id="hhi:HAH_5167"/>
<dbReference type="PANTHER" id="PTHR22916:SF3">
    <property type="entry name" value="UDP-GLCNAC:BETAGAL BETA-1,3-N-ACETYLGLUCOSAMINYLTRANSFERASE-LIKE PROTEIN 1"/>
    <property type="match status" value="1"/>
</dbReference>
<geneLocation type="plasmid" evidence="2 3">
    <name>pHH400</name>
</geneLocation>
<dbReference type="AlphaFoldDB" id="G0I079"/>
<accession>G0I079</accession>
<dbReference type="GeneID" id="25157542"/>
<evidence type="ECO:0000313" key="2">
    <source>
        <dbReference type="EMBL" id="AEM59300.1"/>
    </source>
</evidence>